<proteinExistence type="inferred from homology"/>
<dbReference type="InterPro" id="IPR027640">
    <property type="entry name" value="Kinesin-like_fam"/>
</dbReference>
<keyword evidence="7 12" id="KW-0067">ATP-binding</keyword>
<name>A0A7N8YP95_9TELE</name>
<dbReference type="GO" id="GO:0008017">
    <property type="term" value="F:microtubule binding"/>
    <property type="evidence" value="ECO:0007669"/>
    <property type="project" value="InterPro"/>
</dbReference>
<feature type="coiled-coil region" evidence="14">
    <location>
        <begin position="649"/>
        <end position="683"/>
    </location>
</feature>
<evidence type="ECO:0000256" key="12">
    <source>
        <dbReference type="PROSITE-ProRule" id="PRU00283"/>
    </source>
</evidence>
<keyword evidence="3" id="KW-0132">Cell division</keyword>
<feature type="region of interest" description="Disordered" evidence="15">
    <location>
        <begin position="65"/>
        <end position="84"/>
    </location>
</feature>
<evidence type="ECO:0000256" key="4">
    <source>
        <dbReference type="ARBA" id="ARBA00022701"/>
    </source>
</evidence>
<evidence type="ECO:0000256" key="2">
    <source>
        <dbReference type="ARBA" id="ARBA00022490"/>
    </source>
</evidence>
<dbReference type="InterPro" id="IPR036961">
    <property type="entry name" value="Kinesin_motor_dom_sf"/>
</dbReference>
<accession>A0A7N8YP95</accession>
<evidence type="ECO:0000259" key="16">
    <source>
        <dbReference type="PROSITE" id="PS50067"/>
    </source>
</evidence>
<comment type="subcellular location">
    <subcellularLocation>
        <location evidence="1">Cytoplasm</location>
        <location evidence="1">Cytoskeleton</location>
    </subcellularLocation>
</comment>
<reference evidence="17" key="1">
    <citation type="submission" date="2025-08" db="UniProtKB">
        <authorList>
            <consortium name="Ensembl"/>
        </authorList>
    </citation>
    <scope>IDENTIFICATION</scope>
</reference>
<keyword evidence="11" id="KW-0131">Cell cycle</keyword>
<keyword evidence="10" id="KW-0206">Cytoskeleton</keyword>
<dbReference type="PANTHER" id="PTHR47971:SF8">
    <property type="entry name" value="KINESIN-LIKE PROTEIN"/>
    <property type="match status" value="1"/>
</dbReference>
<keyword evidence="8 14" id="KW-0175">Coiled coil</keyword>
<feature type="compositionally biased region" description="Pro residues" evidence="15">
    <location>
        <begin position="112"/>
        <end position="129"/>
    </location>
</feature>
<dbReference type="GO" id="GO:0007018">
    <property type="term" value="P:microtubule-based movement"/>
    <property type="evidence" value="ECO:0007669"/>
    <property type="project" value="InterPro"/>
</dbReference>
<evidence type="ECO:0000256" key="5">
    <source>
        <dbReference type="ARBA" id="ARBA00022741"/>
    </source>
</evidence>
<evidence type="ECO:0000313" key="18">
    <source>
        <dbReference type="Proteomes" id="UP000261640"/>
    </source>
</evidence>
<dbReference type="GO" id="GO:0007019">
    <property type="term" value="P:microtubule depolymerization"/>
    <property type="evidence" value="ECO:0007669"/>
    <property type="project" value="TreeGrafter"/>
</dbReference>
<keyword evidence="18" id="KW-1185">Reference proteome</keyword>
<dbReference type="GO" id="GO:0003777">
    <property type="term" value="F:microtubule motor activity"/>
    <property type="evidence" value="ECO:0007669"/>
    <property type="project" value="InterPro"/>
</dbReference>
<evidence type="ECO:0000256" key="1">
    <source>
        <dbReference type="ARBA" id="ARBA00004245"/>
    </source>
</evidence>
<dbReference type="GO" id="GO:0051301">
    <property type="term" value="P:cell division"/>
    <property type="evidence" value="ECO:0007669"/>
    <property type="project" value="UniProtKB-KW"/>
</dbReference>
<evidence type="ECO:0000256" key="3">
    <source>
        <dbReference type="ARBA" id="ARBA00022618"/>
    </source>
</evidence>
<dbReference type="FunFam" id="3.40.850.10:FF:000006">
    <property type="entry name" value="Kinesin-like protein"/>
    <property type="match status" value="1"/>
</dbReference>
<dbReference type="CDD" id="cd01367">
    <property type="entry name" value="KISc_KIF2_like"/>
    <property type="match status" value="1"/>
</dbReference>
<dbReference type="InterPro" id="IPR001752">
    <property type="entry name" value="Kinesin_motor_dom"/>
</dbReference>
<dbReference type="Ensembl" id="ENSMAMT00000052707.1">
    <property type="protein sequence ID" value="ENSMAMP00000068093.1"/>
    <property type="gene ID" value="ENSMAMG00000012782.2"/>
</dbReference>
<dbReference type="InterPro" id="IPR027417">
    <property type="entry name" value="P-loop_NTPase"/>
</dbReference>
<dbReference type="Gene3D" id="3.40.850.10">
    <property type="entry name" value="Kinesin motor domain"/>
    <property type="match status" value="1"/>
</dbReference>
<evidence type="ECO:0000256" key="9">
    <source>
        <dbReference type="ARBA" id="ARBA00023175"/>
    </source>
</evidence>
<keyword evidence="9 12" id="KW-0505">Motor protein</keyword>
<dbReference type="PRINTS" id="PR00380">
    <property type="entry name" value="KINESINHEAVY"/>
</dbReference>
<evidence type="ECO:0000313" key="17">
    <source>
        <dbReference type="Ensembl" id="ENSMAMP00000068093.1"/>
    </source>
</evidence>
<evidence type="ECO:0000256" key="10">
    <source>
        <dbReference type="ARBA" id="ARBA00023212"/>
    </source>
</evidence>
<feature type="region of interest" description="Disordered" evidence="15">
    <location>
        <begin position="110"/>
        <end position="130"/>
    </location>
</feature>
<evidence type="ECO:0000256" key="6">
    <source>
        <dbReference type="ARBA" id="ARBA00022776"/>
    </source>
</evidence>
<dbReference type="SMART" id="SM00129">
    <property type="entry name" value="KISc"/>
    <property type="match status" value="1"/>
</dbReference>
<dbReference type="PROSITE" id="PS00411">
    <property type="entry name" value="KINESIN_MOTOR_1"/>
    <property type="match status" value="1"/>
</dbReference>
<feature type="domain" description="Kinesin motor" evidence="16">
    <location>
        <begin position="213"/>
        <end position="543"/>
    </location>
</feature>
<dbReference type="GeneTree" id="ENSGT00940000155570"/>
<evidence type="ECO:0000256" key="11">
    <source>
        <dbReference type="ARBA" id="ARBA00023306"/>
    </source>
</evidence>
<dbReference type="Proteomes" id="UP000261640">
    <property type="component" value="Unplaced"/>
</dbReference>
<dbReference type="AlphaFoldDB" id="A0A7N8YP95"/>
<dbReference type="InterPro" id="IPR054473">
    <property type="entry name" value="KIF2A-like_N"/>
</dbReference>
<organism evidence="17 18">
    <name type="scientific">Mastacembelus armatus</name>
    <name type="common">zig-zag eel</name>
    <dbReference type="NCBI Taxonomy" id="205130"/>
    <lineage>
        <taxon>Eukaryota</taxon>
        <taxon>Metazoa</taxon>
        <taxon>Chordata</taxon>
        <taxon>Craniata</taxon>
        <taxon>Vertebrata</taxon>
        <taxon>Euteleostomi</taxon>
        <taxon>Actinopterygii</taxon>
        <taxon>Neopterygii</taxon>
        <taxon>Teleostei</taxon>
        <taxon>Neoteleostei</taxon>
        <taxon>Acanthomorphata</taxon>
        <taxon>Anabantaria</taxon>
        <taxon>Synbranchiformes</taxon>
        <taxon>Mastacembelidae</taxon>
        <taxon>Mastacembelus</taxon>
    </lineage>
</organism>
<keyword evidence="2" id="KW-0963">Cytoplasm</keyword>
<dbReference type="Pfam" id="PF00225">
    <property type="entry name" value="Kinesin"/>
    <property type="match status" value="1"/>
</dbReference>
<keyword evidence="6" id="KW-0498">Mitosis</keyword>
<dbReference type="InterPro" id="IPR019821">
    <property type="entry name" value="Kinesin_motor_CS"/>
</dbReference>
<reference evidence="17" key="2">
    <citation type="submission" date="2025-09" db="UniProtKB">
        <authorList>
            <consortium name="Ensembl"/>
        </authorList>
    </citation>
    <scope>IDENTIFICATION</scope>
</reference>
<dbReference type="PROSITE" id="PS50067">
    <property type="entry name" value="KINESIN_MOTOR_2"/>
    <property type="match status" value="1"/>
</dbReference>
<comment type="similarity">
    <text evidence="12 13">Belongs to the TRAFAC class myosin-kinesin ATPase superfamily. Kinesin family.</text>
</comment>
<evidence type="ECO:0000256" key="7">
    <source>
        <dbReference type="ARBA" id="ARBA00022840"/>
    </source>
</evidence>
<protein>
    <recommendedName>
        <fullName evidence="13">Kinesin-like protein</fullName>
    </recommendedName>
</protein>
<keyword evidence="5 12" id="KW-0547">Nucleotide-binding</keyword>
<evidence type="ECO:0000256" key="14">
    <source>
        <dbReference type="SAM" id="Coils"/>
    </source>
</evidence>
<dbReference type="GO" id="GO:0005524">
    <property type="term" value="F:ATP binding"/>
    <property type="evidence" value="ECO:0007669"/>
    <property type="project" value="UniProtKB-UniRule"/>
</dbReference>
<evidence type="ECO:0000256" key="8">
    <source>
        <dbReference type="ARBA" id="ARBA00023054"/>
    </source>
</evidence>
<dbReference type="Pfam" id="PF22923">
    <property type="entry name" value="KIF2A-like_1st"/>
    <property type="match status" value="1"/>
</dbReference>
<dbReference type="SUPFAM" id="SSF52540">
    <property type="entry name" value="P-loop containing nucleoside triphosphate hydrolases"/>
    <property type="match status" value="1"/>
</dbReference>
<dbReference type="GO" id="GO:0005874">
    <property type="term" value="C:microtubule"/>
    <property type="evidence" value="ECO:0007669"/>
    <property type="project" value="UniProtKB-KW"/>
</dbReference>
<dbReference type="PANTHER" id="PTHR47971">
    <property type="entry name" value="KINESIN-RELATED PROTEIN 6"/>
    <property type="match status" value="1"/>
</dbReference>
<feature type="binding site" evidence="12">
    <location>
        <begin position="303"/>
        <end position="310"/>
    </location>
    <ligand>
        <name>ATP</name>
        <dbReference type="ChEBI" id="CHEBI:30616"/>
    </ligand>
</feature>
<evidence type="ECO:0000256" key="15">
    <source>
        <dbReference type="SAM" id="MobiDB-lite"/>
    </source>
</evidence>
<sequence length="695" mass="79083">MASGFGKIVVGTYVEIKRSDGRIHQAMVTSLNEDNESVTVEWIENGDTKGKEIDLESIFALNPDVAPDEEISPSPETPPPPTPACVKINKIAKVSVGVLPYVTTNLVIPTRARPPQPQQPEPAPPPPSQQPAQVIVLLVFMAARRKSNCVKEVEKLQEKRERRRLQQQELREKRAQEVDTTIPNYEIMYMIRDFRASLDYRPLTTADLIEEHRICVCVRKRPLNKKELSMKDLDVITIPSKDVVMVHEPKQKVDLTRYLENQTFRFDYAFDDSTTNEMVYRFTARPLVETIFERGMATCFAYGQTGSGKTHTMGGDFSGKNQDCSKGIYALAARDVFLMLKKPNYKKLDLQVYATFFEIYSGKVFDLLNRKAKLRVLEDGKQQVQVVGLQEKEVKCTEDVLKLIEVGNSCRTSGQTSANAHSSRSHAVFQIILRRKGKMHGKFSLIDLAGNERGADTSSADRQTRLEGAEINKSLLALKECIRALGRNKPHTPFRASKLTQVLRDSFIGENSRTCMIATISPGMTSCENTLNTLRYANRVKELTVDPNQVMEGGRPNIHTVNQLDLLDEEWLSMSPQRDDLKLLCEQNEEEVSPQLFTFHEAVSQLVEMEEQVLEDHRAVFQESIRWLEDEKVLLEMTEEVDYDVESYATQLEQILDQKIEILTELRDKVKSFRSALQEEEQASKQINPKRPRAL</sequence>
<evidence type="ECO:0000256" key="13">
    <source>
        <dbReference type="RuleBase" id="RU000394"/>
    </source>
</evidence>
<keyword evidence="4 13" id="KW-0493">Microtubule</keyword>